<sequence>MANLPSFEIPQQMRDLAENNVAQARKAFDSLVGTAKRGAETMRGTTEMSRTSMQDMYGRGFEYAEENVHAAFDVAQKLARAGTPMEMMKIQSEYMRERYAAMQEQAKAFGGMAQEMFKQGAESTRSAMEQSAGEVRRMTEQGRDAAAQTARAAEDTVDRSTS</sequence>
<dbReference type="Proteomes" id="UP001244297">
    <property type="component" value="Unassembled WGS sequence"/>
</dbReference>
<feature type="region of interest" description="Disordered" evidence="1">
    <location>
        <begin position="120"/>
        <end position="162"/>
    </location>
</feature>
<dbReference type="InterPro" id="IPR018968">
    <property type="entry name" value="Phasin"/>
</dbReference>
<feature type="domain" description="Phasin" evidence="2">
    <location>
        <begin position="33"/>
        <end position="122"/>
    </location>
</feature>
<dbReference type="NCBIfam" id="TIGR01985">
    <property type="entry name" value="phasin_2"/>
    <property type="match status" value="1"/>
</dbReference>
<evidence type="ECO:0000313" key="4">
    <source>
        <dbReference type="Proteomes" id="UP001244297"/>
    </source>
</evidence>
<organism evidence="3 4">
    <name type="scientific">Methylobacterium longum</name>
    <dbReference type="NCBI Taxonomy" id="767694"/>
    <lineage>
        <taxon>Bacteria</taxon>
        <taxon>Pseudomonadati</taxon>
        <taxon>Pseudomonadota</taxon>
        <taxon>Alphaproteobacteria</taxon>
        <taxon>Hyphomicrobiales</taxon>
        <taxon>Methylobacteriaceae</taxon>
        <taxon>Methylobacterium</taxon>
    </lineage>
</organism>
<protein>
    <submittedName>
        <fullName evidence="3">Phasin</fullName>
    </submittedName>
</protein>
<dbReference type="EMBL" id="JAUFPT010000058">
    <property type="protein sequence ID" value="MDN3572370.1"/>
    <property type="molecule type" value="Genomic_DNA"/>
</dbReference>
<dbReference type="InterPro" id="IPR010234">
    <property type="entry name" value="Phasin_subfam-2"/>
</dbReference>
<feature type="compositionally biased region" description="Basic and acidic residues" evidence="1">
    <location>
        <begin position="152"/>
        <end position="162"/>
    </location>
</feature>
<evidence type="ECO:0000313" key="3">
    <source>
        <dbReference type="EMBL" id="MDN3572370.1"/>
    </source>
</evidence>
<name>A0ABT8ARJ0_9HYPH</name>
<dbReference type="Pfam" id="PF09361">
    <property type="entry name" value="Phasin_2"/>
    <property type="match status" value="1"/>
</dbReference>
<comment type="caution">
    <text evidence="3">The sequence shown here is derived from an EMBL/GenBank/DDBJ whole genome shotgun (WGS) entry which is preliminary data.</text>
</comment>
<evidence type="ECO:0000259" key="2">
    <source>
        <dbReference type="Pfam" id="PF09361"/>
    </source>
</evidence>
<keyword evidence="4" id="KW-1185">Reference proteome</keyword>
<accession>A0ABT8ARJ0</accession>
<evidence type="ECO:0000256" key="1">
    <source>
        <dbReference type="SAM" id="MobiDB-lite"/>
    </source>
</evidence>
<gene>
    <name evidence="3" type="ORF">QWZ18_17280</name>
</gene>
<reference evidence="4" key="1">
    <citation type="journal article" date="2019" name="Int. J. Syst. Evol. Microbiol.">
        <title>The Global Catalogue of Microorganisms (GCM) 10K type strain sequencing project: providing services to taxonomists for standard genome sequencing and annotation.</title>
        <authorList>
            <consortium name="The Broad Institute Genomics Platform"/>
            <consortium name="The Broad Institute Genome Sequencing Center for Infectious Disease"/>
            <person name="Wu L."/>
            <person name="Ma J."/>
        </authorList>
    </citation>
    <scope>NUCLEOTIDE SEQUENCE [LARGE SCALE GENOMIC DNA]</scope>
    <source>
        <strain evidence="4">CECT 7806</strain>
    </source>
</reference>
<dbReference type="RefSeq" id="WP_238285072.1">
    <property type="nucleotide sequence ID" value="NZ_BPQS01000002.1"/>
</dbReference>
<feature type="compositionally biased region" description="Basic and acidic residues" evidence="1">
    <location>
        <begin position="134"/>
        <end position="143"/>
    </location>
</feature>
<proteinExistence type="predicted"/>